<keyword evidence="2" id="KW-1185">Reference proteome</keyword>
<evidence type="ECO:0000313" key="2">
    <source>
        <dbReference type="Proteomes" id="UP000774570"/>
    </source>
</evidence>
<sequence length="57" mass="5967">MKRPEKILIEDLPAGVAEIAGTELDLLAGGQKDASMIKSWGIAAGGVESASAEWRID</sequence>
<dbReference type="Proteomes" id="UP000774570">
    <property type="component" value="Unassembled WGS sequence"/>
</dbReference>
<comment type="caution">
    <text evidence="1">The sequence shown here is derived from an EMBL/GenBank/DDBJ whole genome shotgun (WGS) entry which is preliminary data.</text>
</comment>
<name>A0ABS7FQN8_9ACTN</name>
<dbReference type="RefSeq" id="WP_220163961.1">
    <property type="nucleotide sequence ID" value="NZ_JAIBOA010000003.1"/>
</dbReference>
<gene>
    <name evidence="1" type="ORF">K1Y72_05795</name>
</gene>
<evidence type="ECO:0000313" key="1">
    <source>
        <dbReference type="EMBL" id="MBW8481872.1"/>
    </source>
</evidence>
<protein>
    <submittedName>
        <fullName evidence="1">Uncharacterized protein</fullName>
    </submittedName>
</protein>
<organism evidence="1 2">
    <name type="scientific">Actinomadura parmotrematis</name>
    <dbReference type="NCBI Taxonomy" id="2864039"/>
    <lineage>
        <taxon>Bacteria</taxon>
        <taxon>Bacillati</taxon>
        <taxon>Actinomycetota</taxon>
        <taxon>Actinomycetes</taxon>
        <taxon>Streptosporangiales</taxon>
        <taxon>Thermomonosporaceae</taxon>
        <taxon>Actinomadura</taxon>
    </lineage>
</organism>
<reference evidence="1 2" key="1">
    <citation type="submission" date="2021-07" db="EMBL/GenBank/DDBJ databases">
        <title>Actinomadura sp. PM05-2 isolated from lichen.</title>
        <authorList>
            <person name="Somphong A."/>
            <person name="Phongsopitanun W."/>
            <person name="Tanasupawat S."/>
            <person name="Peongsungnone V."/>
        </authorList>
    </citation>
    <scope>NUCLEOTIDE SEQUENCE [LARGE SCALE GENOMIC DNA]</scope>
    <source>
        <strain evidence="1 2">PM05-2</strain>
    </source>
</reference>
<dbReference type="EMBL" id="JAIBOA010000003">
    <property type="protein sequence ID" value="MBW8481872.1"/>
    <property type="molecule type" value="Genomic_DNA"/>
</dbReference>
<accession>A0ABS7FQN8</accession>
<proteinExistence type="predicted"/>